<evidence type="ECO:0000256" key="4">
    <source>
        <dbReference type="ARBA" id="ARBA00022692"/>
    </source>
</evidence>
<reference evidence="12 13" key="1">
    <citation type="submission" date="2020-08" db="EMBL/GenBank/DDBJ databases">
        <title>Sequencing the genomes of 1000 actinobacteria strains.</title>
        <authorList>
            <person name="Klenk H.-P."/>
        </authorList>
    </citation>
    <scope>NUCLEOTIDE SEQUENCE [LARGE SCALE GENOMIC DNA]</scope>
    <source>
        <strain evidence="12 13">DSM 45507</strain>
    </source>
</reference>
<dbReference type="Proteomes" id="UP000579153">
    <property type="component" value="Unassembled WGS sequence"/>
</dbReference>
<dbReference type="Gene3D" id="3.40.50.300">
    <property type="entry name" value="P-loop containing nucleotide triphosphate hydrolases"/>
    <property type="match status" value="1"/>
</dbReference>
<keyword evidence="7 10" id="KW-1133">Transmembrane helix</keyword>
<feature type="transmembrane region" description="Helical" evidence="10">
    <location>
        <begin position="797"/>
        <end position="815"/>
    </location>
</feature>
<dbReference type="PROSITE" id="PS50893">
    <property type="entry name" value="ABC_TRANSPORTER_2"/>
    <property type="match status" value="1"/>
</dbReference>
<dbReference type="InterPro" id="IPR003593">
    <property type="entry name" value="AAA+_ATPase"/>
</dbReference>
<dbReference type="SMART" id="SM00382">
    <property type="entry name" value="AAA"/>
    <property type="match status" value="1"/>
</dbReference>
<accession>A0A7W9LF76</accession>
<dbReference type="PANTHER" id="PTHR48041:SF139">
    <property type="entry name" value="PROTEIN SCARLET"/>
    <property type="match status" value="1"/>
</dbReference>
<keyword evidence="9" id="KW-0175">Coiled coil</keyword>
<dbReference type="Pfam" id="PF01061">
    <property type="entry name" value="ABC2_membrane"/>
    <property type="match status" value="1"/>
</dbReference>
<dbReference type="CDD" id="cd00060">
    <property type="entry name" value="FHA"/>
    <property type="match status" value="1"/>
</dbReference>
<evidence type="ECO:0000256" key="2">
    <source>
        <dbReference type="ARBA" id="ARBA00022448"/>
    </source>
</evidence>
<dbReference type="Pfam" id="PF00498">
    <property type="entry name" value="FHA"/>
    <property type="match status" value="1"/>
</dbReference>
<evidence type="ECO:0000313" key="13">
    <source>
        <dbReference type="Proteomes" id="UP000579153"/>
    </source>
</evidence>
<dbReference type="PROSITE" id="PS00211">
    <property type="entry name" value="ABC_TRANSPORTER_1"/>
    <property type="match status" value="1"/>
</dbReference>
<keyword evidence="5" id="KW-0547">Nucleotide-binding</keyword>
<keyword evidence="3" id="KW-0597">Phosphoprotein</keyword>
<comment type="caution">
    <text evidence="12">The sequence shown here is derived from an EMBL/GenBank/DDBJ whole genome shotgun (WGS) entry which is preliminary data.</text>
</comment>
<dbReference type="SUPFAM" id="SSF52540">
    <property type="entry name" value="P-loop containing nucleoside triphosphate hydrolases"/>
    <property type="match status" value="1"/>
</dbReference>
<proteinExistence type="predicted"/>
<feature type="coiled-coil region" evidence="9">
    <location>
        <begin position="126"/>
        <end position="153"/>
    </location>
</feature>
<feature type="transmembrane region" description="Helical" evidence="10">
    <location>
        <begin position="866"/>
        <end position="888"/>
    </location>
</feature>
<comment type="subcellular location">
    <subcellularLocation>
        <location evidence="1">Membrane</location>
        <topology evidence="1">Multi-pass membrane protein</topology>
    </subcellularLocation>
</comment>
<evidence type="ECO:0000256" key="10">
    <source>
        <dbReference type="SAM" id="Phobius"/>
    </source>
</evidence>
<dbReference type="GO" id="GO:0005524">
    <property type="term" value="F:ATP binding"/>
    <property type="evidence" value="ECO:0007669"/>
    <property type="project" value="UniProtKB-KW"/>
</dbReference>
<dbReference type="Pfam" id="PF00005">
    <property type="entry name" value="ABC_tran"/>
    <property type="match status" value="1"/>
</dbReference>
<evidence type="ECO:0000313" key="12">
    <source>
        <dbReference type="EMBL" id="MBB5781631.1"/>
    </source>
</evidence>
<dbReference type="PANTHER" id="PTHR48041">
    <property type="entry name" value="ABC TRANSPORTER G FAMILY MEMBER 28"/>
    <property type="match status" value="1"/>
</dbReference>
<dbReference type="InterPro" id="IPR013525">
    <property type="entry name" value="ABC2_TM"/>
</dbReference>
<dbReference type="InterPro" id="IPR008984">
    <property type="entry name" value="SMAD_FHA_dom_sf"/>
</dbReference>
<dbReference type="InterPro" id="IPR003439">
    <property type="entry name" value="ABC_transporter-like_ATP-bd"/>
</dbReference>
<gene>
    <name evidence="12" type="ORF">HD596_008387</name>
</gene>
<dbReference type="AlphaFoldDB" id="A0A7W9LF76"/>
<dbReference type="GO" id="GO:0016020">
    <property type="term" value="C:membrane"/>
    <property type="evidence" value="ECO:0007669"/>
    <property type="project" value="UniProtKB-SubCell"/>
</dbReference>
<dbReference type="InterPro" id="IPR000253">
    <property type="entry name" value="FHA_dom"/>
</dbReference>
<feature type="transmembrane region" description="Helical" evidence="10">
    <location>
        <begin position="649"/>
        <end position="670"/>
    </location>
</feature>
<name>A0A7W9LF76_9ACTN</name>
<dbReference type="GO" id="GO:0016887">
    <property type="term" value="F:ATP hydrolysis activity"/>
    <property type="evidence" value="ECO:0007669"/>
    <property type="project" value="InterPro"/>
</dbReference>
<evidence type="ECO:0000256" key="6">
    <source>
        <dbReference type="ARBA" id="ARBA00022840"/>
    </source>
</evidence>
<evidence type="ECO:0000259" key="11">
    <source>
        <dbReference type="PROSITE" id="PS50893"/>
    </source>
</evidence>
<keyword evidence="6" id="KW-0067">ATP-binding</keyword>
<dbReference type="SUPFAM" id="SSF49879">
    <property type="entry name" value="SMAD/FHA domain"/>
    <property type="match status" value="1"/>
</dbReference>
<dbReference type="Gene3D" id="2.60.200.20">
    <property type="match status" value="1"/>
</dbReference>
<dbReference type="InterPro" id="IPR050352">
    <property type="entry name" value="ABCG_transporters"/>
</dbReference>
<evidence type="ECO:0000256" key="8">
    <source>
        <dbReference type="ARBA" id="ARBA00023136"/>
    </source>
</evidence>
<feature type="domain" description="ABC transporter" evidence="11">
    <location>
        <begin position="325"/>
        <end position="559"/>
    </location>
</feature>
<feature type="transmembrane region" description="Helical" evidence="10">
    <location>
        <begin position="722"/>
        <end position="746"/>
    </location>
</feature>
<dbReference type="RefSeq" id="WP_185074893.1">
    <property type="nucleotide sequence ID" value="NZ_JACHMB010000001.1"/>
</dbReference>
<keyword evidence="8 10" id="KW-0472">Membrane</keyword>
<evidence type="ECO:0000256" key="3">
    <source>
        <dbReference type="ARBA" id="ARBA00022553"/>
    </source>
</evidence>
<evidence type="ECO:0000256" key="5">
    <source>
        <dbReference type="ARBA" id="ARBA00022741"/>
    </source>
</evidence>
<dbReference type="InterPro" id="IPR017871">
    <property type="entry name" value="ABC_transporter-like_CS"/>
</dbReference>
<dbReference type="InterPro" id="IPR027417">
    <property type="entry name" value="P-loop_NTPase"/>
</dbReference>
<keyword evidence="4 10" id="KW-0812">Transmembrane</keyword>
<evidence type="ECO:0000256" key="7">
    <source>
        <dbReference type="ARBA" id="ARBA00022989"/>
    </source>
</evidence>
<sequence length="906" mass="99232">MSDPLPYPARSRLSDWWNGFRDGREGIPARSPAAPHRQVTTPHRNMLLGRAGELYQLEYLSLQERLAVTTSALAKAGADASARHEARLRGLEDLREATAPLGAEERDARLLGDRDHPIGLVRKRRRNERERRIAQVRRSLAAVEESLARAEHVRDALTPLQEQLVEMASARARRIREHTERRIAAYLRPLLRRHPHPAWAAERLGGPLDLPAWTLAEHEEVPVAGPEREEPPAAYEIELLTPESIFGAQCPPPFLLREPGSAPRQFRLVQEEAGLRLRDYGHGNGPYIDGRPVRSALLHPGDHFDFGDHRYVVRDGRRHLGVTRLGVRDLIVAGLEAESGGRYRLRDMSFVQREGTVLAIVGPSGAGKSSLFHALLGELPLTAGELYFEGLAVREHREQIRERLGFVPQEIDLFGQLTVEQLLRYAYRLRGPGTQADDQIDYVCGKLELRDHRTRLVSTLSGGQRRRVSIAMELLNEPKLLMLDEPTSGLDLGLDRQLMTFLREYASLGNTVMIITHATEHLHLAEQALVVVRGGRPVYAGSPGELTKRLGVSSHPQLMVDLQEEEGTAGRATELAEEYARLDSGAEARAAAEHVRVTRPETAARDLVRRGKARLLRRQLHVLLRRQIHLVLTRGVTKDRCSPLDTCRAVILASLPLLIAALSAVLAAMVTGPDGLGRGPSPDGATALTLLTTLAVLSGQALSYGDIVGEYRIIQREHRTGVLLPAVVLAKWLVFAVVALLQGLLMTGVFLAVRPGPPAGLVLWPWLELAAGLCGLTVASMSLGLVISAIVRKLEQAVALVTATSVAQIALNGLTADLSGNVLLNALASPLPNRWGVAATASASNLRGNSPQPVADALWRHTPGQWLFALAVVAALSLVYLIATGVALKFRLEPRSPDRGERKATS</sequence>
<dbReference type="EMBL" id="JACHMB010000001">
    <property type="protein sequence ID" value="MBB5781631.1"/>
    <property type="molecule type" value="Genomic_DNA"/>
</dbReference>
<evidence type="ECO:0000256" key="9">
    <source>
        <dbReference type="SAM" id="Coils"/>
    </source>
</evidence>
<feature type="transmembrane region" description="Helical" evidence="10">
    <location>
        <begin position="766"/>
        <end position="790"/>
    </location>
</feature>
<protein>
    <submittedName>
        <fullName evidence="12">ABC-type multidrug transport system ATPase subunit</fullName>
    </submittedName>
</protein>
<keyword evidence="13" id="KW-1185">Reference proteome</keyword>
<organism evidence="12 13">
    <name type="scientific">Nonomuraea jabiensis</name>
    <dbReference type="NCBI Taxonomy" id="882448"/>
    <lineage>
        <taxon>Bacteria</taxon>
        <taxon>Bacillati</taxon>
        <taxon>Actinomycetota</taxon>
        <taxon>Actinomycetes</taxon>
        <taxon>Streptosporangiales</taxon>
        <taxon>Streptosporangiaceae</taxon>
        <taxon>Nonomuraea</taxon>
    </lineage>
</organism>
<dbReference type="GO" id="GO:0140359">
    <property type="term" value="F:ABC-type transporter activity"/>
    <property type="evidence" value="ECO:0007669"/>
    <property type="project" value="InterPro"/>
</dbReference>
<keyword evidence="2" id="KW-0813">Transport</keyword>
<evidence type="ECO:0000256" key="1">
    <source>
        <dbReference type="ARBA" id="ARBA00004141"/>
    </source>
</evidence>